<dbReference type="WBParaSite" id="sdigi.contig406.g8105.t1">
    <property type="protein sequence ID" value="sdigi.contig406.g8105.t1"/>
    <property type="gene ID" value="sdigi.contig406.g8105"/>
</dbReference>
<sequence length="315" mass="35992">MIVLKTSFHRNHGVMVYLCCGNFIVKEWTFVAVNLRDDISFSIAGMGSAIRGRVVLLSRFSAIADRLYRRTLFNCWHITAHHIWFYKLFKNQESFNHKKRYTGVSEQPKKAVVEHSIRLSFHNELPKSEGSAENSFKTTAKHRPKTLFMKPDGTQSGVVCSKNLLPSKYTPTAIQICREAQKTVKKPPVSFALKYIVRGEKLTEDLTQVSIPSVDLTQMTTASEEFERQSSKTLTESTMESREQQDKAFLKWKQDMPRQETPTLNITVNHVLDAEQNKRRQPESHDSGSARESQVSVRELTKQSEKSPLLSTQPG</sequence>
<feature type="region of interest" description="Disordered" evidence="1">
    <location>
        <begin position="221"/>
        <end position="245"/>
    </location>
</feature>
<dbReference type="Proteomes" id="UP000887581">
    <property type="component" value="Unplaced"/>
</dbReference>
<dbReference type="AlphaFoldDB" id="A0A915PX68"/>
<proteinExistence type="predicted"/>
<feature type="region of interest" description="Disordered" evidence="1">
    <location>
        <begin position="271"/>
        <end position="315"/>
    </location>
</feature>
<keyword evidence="2" id="KW-1185">Reference proteome</keyword>
<accession>A0A915PX68</accession>
<organism evidence="2 3">
    <name type="scientific">Setaria digitata</name>
    <dbReference type="NCBI Taxonomy" id="48799"/>
    <lineage>
        <taxon>Eukaryota</taxon>
        <taxon>Metazoa</taxon>
        <taxon>Ecdysozoa</taxon>
        <taxon>Nematoda</taxon>
        <taxon>Chromadorea</taxon>
        <taxon>Rhabditida</taxon>
        <taxon>Spirurina</taxon>
        <taxon>Spiruromorpha</taxon>
        <taxon>Filarioidea</taxon>
        <taxon>Setariidae</taxon>
        <taxon>Setaria</taxon>
    </lineage>
</organism>
<name>A0A915PX68_9BILA</name>
<protein>
    <submittedName>
        <fullName evidence="3">Uncharacterized protein</fullName>
    </submittedName>
</protein>
<evidence type="ECO:0000313" key="3">
    <source>
        <dbReference type="WBParaSite" id="sdigi.contig406.g8105.t1"/>
    </source>
</evidence>
<evidence type="ECO:0000256" key="1">
    <source>
        <dbReference type="SAM" id="MobiDB-lite"/>
    </source>
</evidence>
<feature type="compositionally biased region" description="Basic and acidic residues" evidence="1">
    <location>
        <begin position="272"/>
        <end position="289"/>
    </location>
</feature>
<evidence type="ECO:0000313" key="2">
    <source>
        <dbReference type="Proteomes" id="UP000887581"/>
    </source>
</evidence>
<reference evidence="3" key="1">
    <citation type="submission" date="2022-11" db="UniProtKB">
        <authorList>
            <consortium name="WormBaseParasite"/>
        </authorList>
    </citation>
    <scope>IDENTIFICATION</scope>
</reference>